<dbReference type="SUPFAM" id="SSF54593">
    <property type="entry name" value="Glyoxalase/Bleomycin resistance protein/Dihydroxybiphenyl dioxygenase"/>
    <property type="match status" value="2"/>
</dbReference>
<keyword evidence="3" id="KW-1185">Reference proteome</keyword>
<sequence>MGDARGYGQGTPCWADYWARDRRAAMDFYGAVLGWVFDEGPPETGYYTTASVGGKVAAGLFQPPEPDSPVTWGVYLASDDVDATARAVTEAGGHVVMGPTDVMEEGRMLLATDPTGAVFGAWQAGRHRGFQLVDQPGAVAWTELATRDAETARAFYARVFGVGISPPMAADFDYTTIRVDGRDVAGVWGAGSDEPDAALGWGTVFAVPGTDDALDVVTGRGGVVVRAAEDSPYGRLATCQDPQGGRFSLVGPNSEG</sequence>
<protein>
    <recommendedName>
        <fullName evidence="1">VOC domain-containing protein</fullName>
    </recommendedName>
</protein>
<name>A0ABT1JK98_ACTCY</name>
<dbReference type="InterPro" id="IPR037523">
    <property type="entry name" value="VOC_core"/>
</dbReference>
<dbReference type="EMBL" id="AUBJ02000001">
    <property type="protein sequence ID" value="MCP2332917.1"/>
    <property type="molecule type" value="Genomic_DNA"/>
</dbReference>
<dbReference type="InterPro" id="IPR004360">
    <property type="entry name" value="Glyas_Fos-R_dOase_dom"/>
</dbReference>
<dbReference type="PANTHER" id="PTHR33993:SF14">
    <property type="entry name" value="GB|AAF24581.1"/>
    <property type="match status" value="1"/>
</dbReference>
<dbReference type="Gene3D" id="3.10.180.10">
    <property type="entry name" value="2,3-Dihydroxybiphenyl 1,2-Dioxygenase, domain 1"/>
    <property type="match status" value="2"/>
</dbReference>
<gene>
    <name evidence="2" type="ORF">G443_003187</name>
</gene>
<evidence type="ECO:0000313" key="2">
    <source>
        <dbReference type="EMBL" id="MCP2332917.1"/>
    </source>
</evidence>
<dbReference type="Proteomes" id="UP000791080">
    <property type="component" value="Unassembled WGS sequence"/>
</dbReference>
<dbReference type="PANTHER" id="PTHR33993">
    <property type="entry name" value="GLYOXALASE-RELATED"/>
    <property type="match status" value="1"/>
</dbReference>
<feature type="domain" description="VOC" evidence="1">
    <location>
        <begin position="11"/>
        <end position="124"/>
    </location>
</feature>
<dbReference type="CDD" id="cd07247">
    <property type="entry name" value="SgaA_N_like"/>
    <property type="match status" value="1"/>
</dbReference>
<dbReference type="InterPro" id="IPR052164">
    <property type="entry name" value="Anthracycline_SecMetBiosynth"/>
</dbReference>
<evidence type="ECO:0000313" key="3">
    <source>
        <dbReference type="Proteomes" id="UP000791080"/>
    </source>
</evidence>
<comment type="caution">
    <text evidence="2">The sequence shown here is derived from an EMBL/GenBank/DDBJ whole genome shotgun (WGS) entry which is preliminary data.</text>
</comment>
<accession>A0ABT1JK98</accession>
<reference evidence="2 3" key="2">
    <citation type="submission" date="2022-06" db="EMBL/GenBank/DDBJ databases">
        <title>Genomic Encyclopedia of Type Strains, Phase I: the one thousand microbial genomes (KMG-I) project.</title>
        <authorList>
            <person name="Kyrpides N."/>
        </authorList>
    </citation>
    <scope>NUCLEOTIDE SEQUENCE [LARGE SCALE GENOMIC DNA]</scope>
    <source>
        <strain evidence="2 3">DSM 43889</strain>
    </source>
</reference>
<dbReference type="InterPro" id="IPR029068">
    <property type="entry name" value="Glyas_Bleomycin-R_OHBP_Dase"/>
</dbReference>
<organism evidence="2 3">
    <name type="scientific">Actinoalloteichus caeruleus DSM 43889</name>
    <dbReference type="NCBI Taxonomy" id="1120930"/>
    <lineage>
        <taxon>Bacteria</taxon>
        <taxon>Bacillati</taxon>
        <taxon>Actinomycetota</taxon>
        <taxon>Actinomycetes</taxon>
        <taxon>Pseudonocardiales</taxon>
        <taxon>Pseudonocardiaceae</taxon>
        <taxon>Actinoalloteichus</taxon>
        <taxon>Actinoalloteichus cyanogriseus</taxon>
    </lineage>
</organism>
<proteinExistence type="predicted"/>
<evidence type="ECO:0000259" key="1">
    <source>
        <dbReference type="PROSITE" id="PS51819"/>
    </source>
</evidence>
<dbReference type="RefSeq" id="WP_026417814.1">
    <property type="nucleotide sequence ID" value="NZ_AUBJ02000001.1"/>
</dbReference>
<dbReference type="PROSITE" id="PS51819">
    <property type="entry name" value="VOC"/>
    <property type="match status" value="1"/>
</dbReference>
<dbReference type="Pfam" id="PF00903">
    <property type="entry name" value="Glyoxalase"/>
    <property type="match status" value="2"/>
</dbReference>
<reference evidence="2 3" key="1">
    <citation type="submission" date="2013-07" db="EMBL/GenBank/DDBJ databases">
        <authorList>
            <consortium name="DOE Joint Genome Institute"/>
            <person name="Reeve W."/>
            <person name="Huntemann M."/>
            <person name="Han J."/>
            <person name="Chen A."/>
            <person name="Kyrpides N."/>
            <person name="Mavromatis K."/>
            <person name="Markowitz V."/>
            <person name="Palaniappan K."/>
            <person name="Ivanova N."/>
            <person name="Schaumberg A."/>
            <person name="Pati A."/>
            <person name="Liolios K."/>
            <person name="Nordberg H.P."/>
            <person name="Cantor M.N."/>
            <person name="Hua S.X."/>
            <person name="Woyke T."/>
        </authorList>
    </citation>
    <scope>NUCLEOTIDE SEQUENCE [LARGE SCALE GENOMIC DNA]</scope>
    <source>
        <strain evidence="2 3">DSM 43889</strain>
    </source>
</reference>